<dbReference type="PANTHER" id="PTHR35580">
    <property type="entry name" value="CELL SURFACE GLYCOPROTEIN (S-LAYER PROTEIN)-LIKE PROTEIN"/>
    <property type="match status" value="1"/>
</dbReference>
<dbReference type="EMBL" id="JWZX01003178">
    <property type="protein sequence ID" value="KOO23570.1"/>
    <property type="molecule type" value="Genomic_DNA"/>
</dbReference>
<accession>A0A0M0JAR4</accession>
<evidence type="ECO:0000313" key="3">
    <source>
        <dbReference type="Proteomes" id="UP000037460"/>
    </source>
</evidence>
<sequence length="319" mass="32419">MLPGLLIGLLVGAKGMADWSIQVGGIQDGTYPAGNGIVHDYAGGAFIAGDFSGNVSFGATRLTARGSVAAFVMHVTASGAIDWVIQVDGTDEAKAHAIADDDRGGEFRGQATFGATTLTSRGAADAFVVRVTESGVIEWAASVLATTNSYGYGIATDGVGGAHVTGKFRGLAMFGSTSLSGFDFYDVFVMHVTAYGVIDWAVQAGGTSSDGGYGITTDGVGGALVTGGFRSEATFGPTVLTSEGLSDVFVMHVTALGVIDWAVKAGGKLEGAGFGIALKVYPDTFMVGIARPNNTIQAIAATAGWPTTSIYRVNVPSST</sequence>
<keyword evidence="3" id="KW-1185">Reference proteome</keyword>
<dbReference type="OrthoDB" id="10689674at2759"/>
<organism evidence="2 3">
    <name type="scientific">Chrysochromulina tobinii</name>
    <dbReference type="NCBI Taxonomy" id="1460289"/>
    <lineage>
        <taxon>Eukaryota</taxon>
        <taxon>Haptista</taxon>
        <taxon>Haptophyta</taxon>
        <taxon>Prymnesiophyceae</taxon>
        <taxon>Prymnesiales</taxon>
        <taxon>Chrysochromulinaceae</taxon>
        <taxon>Chrysochromulina</taxon>
    </lineage>
</organism>
<dbReference type="InterPro" id="IPR052918">
    <property type="entry name" value="Motility_Chemotaxis_Reg"/>
</dbReference>
<dbReference type="Proteomes" id="UP000037460">
    <property type="component" value="Unassembled WGS sequence"/>
</dbReference>
<reference evidence="3" key="1">
    <citation type="journal article" date="2015" name="PLoS Genet.">
        <title>Genome Sequence and Transcriptome Analyses of Chrysochromulina tobin: Metabolic Tools for Enhanced Algal Fitness in the Prominent Order Prymnesiales (Haptophyceae).</title>
        <authorList>
            <person name="Hovde B.T."/>
            <person name="Deodato C.R."/>
            <person name="Hunsperger H.M."/>
            <person name="Ryken S.A."/>
            <person name="Yost W."/>
            <person name="Jha R.K."/>
            <person name="Patterson J."/>
            <person name="Monnat R.J. Jr."/>
            <person name="Barlow S.B."/>
            <person name="Starkenburg S.R."/>
            <person name="Cattolico R.A."/>
        </authorList>
    </citation>
    <scope>NUCLEOTIDE SEQUENCE</scope>
    <source>
        <strain evidence="3">CCMP291</strain>
    </source>
</reference>
<evidence type="ECO:0000256" key="1">
    <source>
        <dbReference type="SAM" id="SignalP"/>
    </source>
</evidence>
<protein>
    <submittedName>
        <fullName evidence="2">Calx-beta domain-containing protein</fullName>
    </submittedName>
</protein>
<keyword evidence="1" id="KW-0732">Signal</keyword>
<gene>
    <name evidence="2" type="ORF">Ctob_009804</name>
</gene>
<dbReference type="AlphaFoldDB" id="A0A0M0JAR4"/>
<evidence type="ECO:0000313" key="2">
    <source>
        <dbReference type="EMBL" id="KOO23570.1"/>
    </source>
</evidence>
<name>A0A0M0JAR4_9EUKA</name>
<feature type="chain" id="PRO_5005601731" evidence="1">
    <location>
        <begin position="18"/>
        <end position="319"/>
    </location>
</feature>
<proteinExistence type="predicted"/>
<feature type="signal peptide" evidence="1">
    <location>
        <begin position="1"/>
        <end position="17"/>
    </location>
</feature>
<dbReference type="PANTHER" id="PTHR35580:SF1">
    <property type="entry name" value="PHYTASE-LIKE DOMAIN-CONTAINING PROTEIN"/>
    <property type="match status" value="1"/>
</dbReference>
<comment type="caution">
    <text evidence="2">The sequence shown here is derived from an EMBL/GenBank/DDBJ whole genome shotgun (WGS) entry which is preliminary data.</text>
</comment>